<sequence>MENIRLDLHPTTIPEWDAEDEMANVLADRETVKASEAESKEMLEAMRLELPRVEDLKQVKLLKYAQQLPTPLQLSIPPDSERYDFYQIELPLTILVPNLCLKRLRMRLELEASGQKTTQIVAYDLFPNDEYDVKTIMTGEANLDVSKTLKYFLSAIGAGAAAASMSDCFGFKLELPFKWTSNYAKVQTSDRMSNPVEWYVTDSSIQNGFTGYVIIRAPRDSDVTVVASISCQLRQKGPLGTFLKAHYMTDSYIYRLRG</sequence>
<protein>
    <submittedName>
        <fullName evidence="1">Uncharacterized protein</fullName>
    </submittedName>
</protein>
<reference evidence="1" key="1">
    <citation type="submission" date="2016-09" db="EMBL/GenBank/DDBJ databases">
        <title>Genome sequence of Chlorobaculum limnaeum.</title>
        <authorList>
            <person name="Liu Z."/>
            <person name="Tank M."/>
            <person name="Bryant D.A."/>
        </authorList>
    </citation>
    <scope>NUCLEOTIDE SEQUENCE [LARGE SCALE GENOMIC DNA]</scope>
    <source>
        <strain evidence="1">DSM 1677</strain>
    </source>
</reference>
<dbReference type="EMBL" id="CP017305">
    <property type="protein sequence ID" value="AOS84345.1"/>
    <property type="molecule type" value="Genomic_DNA"/>
</dbReference>
<dbReference type="STRING" id="274537.BIU88_09515"/>
<dbReference type="Proteomes" id="UP000095185">
    <property type="component" value="Chromosome"/>
</dbReference>
<dbReference type="RefSeq" id="WP_069810537.1">
    <property type="nucleotide sequence ID" value="NZ_CP017305.1"/>
</dbReference>
<dbReference type="KEGG" id="clz:BIU88_09515"/>
<keyword evidence="2" id="KW-1185">Reference proteome</keyword>
<evidence type="ECO:0000313" key="2">
    <source>
        <dbReference type="Proteomes" id="UP000095185"/>
    </source>
</evidence>
<organism evidence="1 2">
    <name type="scientific">Chlorobaculum limnaeum</name>
    <dbReference type="NCBI Taxonomy" id="274537"/>
    <lineage>
        <taxon>Bacteria</taxon>
        <taxon>Pseudomonadati</taxon>
        <taxon>Chlorobiota</taxon>
        <taxon>Chlorobiia</taxon>
        <taxon>Chlorobiales</taxon>
        <taxon>Chlorobiaceae</taxon>
        <taxon>Chlorobaculum</taxon>
    </lineage>
</organism>
<name>A0A1D8D3M7_CHLLM</name>
<dbReference type="AlphaFoldDB" id="A0A1D8D3M7"/>
<proteinExistence type="predicted"/>
<gene>
    <name evidence="1" type="ORF">BIU88_09515</name>
</gene>
<evidence type="ECO:0000313" key="1">
    <source>
        <dbReference type="EMBL" id="AOS84345.1"/>
    </source>
</evidence>
<accession>A0A1D8D3M7</accession>